<reference evidence="1 2" key="1">
    <citation type="journal article" date="2021" name="Nat. Plants">
        <title>The Taxus genome provides insights into paclitaxel biosynthesis.</title>
        <authorList>
            <person name="Xiong X."/>
            <person name="Gou J."/>
            <person name="Liao Q."/>
            <person name="Li Y."/>
            <person name="Zhou Q."/>
            <person name="Bi G."/>
            <person name="Li C."/>
            <person name="Du R."/>
            <person name="Wang X."/>
            <person name="Sun T."/>
            <person name="Guo L."/>
            <person name="Liang H."/>
            <person name="Lu P."/>
            <person name="Wu Y."/>
            <person name="Zhang Z."/>
            <person name="Ro D.K."/>
            <person name="Shang Y."/>
            <person name="Huang S."/>
            <person name="Yan J."/>
        </authorList>
    </citation>
    <scope>NUCLEOTIDE SEQUENCE [LARGE SCALE GENOMIC DNA]</scope>
    <source>
        <strain evidence="1">Ta-2019</strain>
    </source>
</reference>
<organism evidence="1 2">
    <name type="scientific">Taxus chinensis</name>
    <name type="common">Chinese yew</name>
    <name type="synonym">Taxus wallichiana var. chinensis</name>
    <dbReference type="NCBI Taxonomy" id="29808"/>
    <lineage>
        <taxon>Eukaryota</taxon>
        <taxon>Viridiplantae</taxon>
        <taxon>Streptophyta</taxon>
        <taxon>Embryophyta</taxon>
        <taxon>Tracheophyta</taxon>
        <taxon>Spermatophyta</taxon>
        <taxon>Pinopsida</taxon>
        <taxon>Pinidae</taxon>
        <taxon>Conifers II</taxon>
        <taxon>Cupressales</taxon>
        <taxon>Taxaceae</taxon>
        <taxon>Taxus</taxon>
    </lineage>
</organism>
<evidence type="ECO:0000313" key="2">
    <source>
        <dbReference type="Proteomes" id="UP000824469"/>
    </source>
</evidence>
<comment type="caution">
    <text evidence="1">The sequence shown here is derived from an EMBL/GenBank/DDBJ whole genome shotgun (WGS) entry which is preliminary data.</text>
</comment>
<dbReference type="Proteomes" id="UP000824469">
    <property type="component" value="Unassembled WGS sequence"/>
</dbReference>
<accession>A0AA38FR44</accession>
<gene>
    <name evidence="1" type="ORF">KI387_036458</name>
</gene>
<protein>
    <submittedName>
        <fullName evidence="1">Uncharacterized protein</fullName>
    </submittedName>
</protein>
<sequence length="64" mass="6729">EGGVSVDIGIDVLVNGLAMEATEVEGIDGLTIEDVVVEVVDEVVEDVVEKVVDEMTEEDEVVGV</sequence>
<dbReference type="EMBL" id="JAHRHJ020000007">
    <property type="protein sequence ID" value="KAH9308547.1"/>
    <property type="molecule type" value="Genomic_DNA"/>
</dbReference>
<feature type="non-terminal residue" evidence="1">
    <location>
        <position position="1"/>
    </location>
</feature>
<dbReference type="AlphaFoldDB" id="A0AA38FR44"/>
<keyword evidence="2" id="KW-1185">Reference proteome</keyword>
<evidence type="ECO:0000313" key="1">
    <source>
        <dbReference type="EMBL" id="KAH9308547.1"/>
    </source>
</evidence>
<proteinExistence type="predicted"/>
<name>A0AA38FR44_TAXCH</name>
<feature type="non-terminal residue" evidence="1">
    <location>
        <position position="64"/>
    </location>
</feature>